<dbReference type="GO" id="GO:0005737">
    <property type="term" value="C:cytoplasm"/>
    <property type="evidence" value="ECO:0007669"/>
    <property type="project" value="TreeGrafter"/>
</dbReference>
<dbReference type="Pfam" id="PF01266">
    <property type="entry name" value="DAO"/>
    <property type="match status" value="1"/>
</dbReference>
<dbReference type="GO" id="GO:0005886">
    <property type="term" value="C:plasma membrane"/>
    <property type="evidence" value="ECO:0007669"/>
    <property type="project" value="TreeGrafter"/>
</dbReference>
<name>A0A6B2K3S5_9RHOB</name>
<evidence type="ECO:0000256" key="1">
    <source>
        <dbReference type="ARBA" id="ARBA00009410"/>
    </source>
</evidence>
<dbReference type="RefSeq" id="WP_163892828.1">
    <property type="nucleotide sequence ID" value="NZ_JAAFYS010000002.1"/>
</dbReference>
<dbReference type="InterPro" id="IPR006076">
    <property type="entry name" value="FAD-dep_OxRdtase"/>
</dbReference>
<evidence type="ECO:0000259" key="3">
    <source>
        <dbReference type="Pfam" id="PF01266"/>
    </source>
</evidence>
<gene>
    <name evidence="4" type="ORF">GZA08_09850</name>
</gene>
<dbReference type="GO" id="GO:0008718">
    <property type="term" value="F:D-amino-acid dehydrogenase activity"/>
    <property type="evidence" value="ECO:0007669"/>
    <property type="project" value="TreeGrafter"/>
</dbReference>
<comment type="similarity">
    <text evidence="1">Belongs to the DadA oxidoreductase family.</text>
</comment>
<evidence type="ECO:0000313" key="4">
    <source>
        <dbReference type="EMBL" id="NDV01266.1"/>
    </source>
</evidence>
<evidence type="ECO:0000256" key="2">
    <source>
        <dbReference type="ARBA" id="ARBA00023002"/>
    </source>
</evidence>
<keyword evidence="5" id="KW-1185">Reference proteome</keyword>
<dbReference type="Proteomes" id="UP000474757">
    <property type="component" value="Unassembled WGS sequence"/>
</dbReference>
<dbReference type="InterPro" id="IPR036188">
    <property type="entry name" value="FAD/NAD-bd_sf"/>
</dbReference>
<dbReference type="AlphaFoldDB" id="A0A6B2K3S5"/>
<organism evidence="4 5">
    <name type="scientific">Pseudoroseicyclus tamaricis</name>
    <dbReference type="NCBI Taxonomy" id="2705421"/>
    <lineage>
        <taxon>Bacteria</taxon>
        <taxon>Pseudomonadati</taxon>
        <taxon>Pseudomonadota</taxon>
        <taxon>Alphaproteobacteria</taxon>
        <taxon>Rhodobacterales</taxon>
        <taxon>Paracoccaceae</taxon>
        <taxon>Pseudoroseicyclus</taxon>
    </lineage>
</organism>
<evidence type="ECO:0000313" key="5">
    <source>
        <dbReference type="Proteomes" id="UP000474757"/>
    </source>
</evidence>
<proteinExistence type="inferred from homology"/>
<dbReference type="EMBL" id="JAAGAB010000002">
    <property type="protein sequence ID" value="NDV01266.1"/>
    <property type="molecule type" value="Genomic_DNA"/>
</dbReference>
<dbReference type="PANTHER" id="PTHR13847:SF280">
    <property type="entry name" value="D-AMINO ACID DEHYDROGENASE"/>
    <property type="match status" value="1"/>
</dbReference>
<keyword evidence="2" id="KW-0560">Oxidoreductase</keyword>
<dbReference type="PANTHER" id="PTHR13847">
    <property type="entry name" value="SARCOSINE DEHYDROGENASE-RELATED"/>
    <property type="match status" value="1"/>
</dbReference>
<dbReference type="SUPFAM" id="SSF51905">
    <property type="entry name" value="FAD/NAD(P)-binding domain"/>
    <property type="match status" value="1"/>
</dbReference>
<sequence>MNAPSSPQADFSVTPLETEVVIVGGGIVGASTALFLAKKGIPVTLCEKGVLGEEQSGRNWGWVRKMGRDPREVPLMKLAMDLWGQLDGMMQDDVGFRVRGITYFVNEEKDLSRYEEWMKEVAQYDLDTHWVSKSEIGKYAPGSTREFGGGLHTPSDGFAEPHVATKRIARGAEKLGARIIEGCAVRGFETEGGKISEVVTEKGRIKCKTVVLAGGIWSSLFARSIDVKMPQLKMLSQVMRTRPIDGMLKGCGSGPGFGFRERLDGGYNVGMRSAHAVDIVPDSFRFLKDYVPALKNEWRAMKFRIGKRSFQEVNMERGWKLDQRSPFETYRIMRPEPGHKILDQATINFKALFPQFKDMQVNERMSAWIDVTPDAIPVISPVEAIPGFYISTGYSGHGFGIAPGAGQLMTDLITGDTPCVNPAPFRHSRFIDGSEIKHWPIGF</sequence>
<dbReference type="Gene3D" id="3.30.9.10">
    <property type="entry name" value="D-Amino Acid Oxidase, subunit A, domain 2"/>
    <property type="match status" value="2"/>
</dbReference>
<feature type="domain" description="FAD dependent oxidoreductase" evidence="3">
    <location>
        <begin position="20"/>
        <end position="412"/>
    </location>
</feature>
<comment type="caution">
    <text evidence="4">The sequence shown here is derived from an EMBL/GenBank/DDBJ whole genome shotgun (WGS) entry which is preliminary data.</text>
</comment>
<dbReference type="GO" id="GO:0055130">
    <property type="term" value="P:D-alanine catabolic process"/>
    <property type="evidence" value="ECO:0007669"/>
    <property type="project" value="TreeGrafter"/>
</dbReference>
<dbReference type="Gene3D" id="3.50.50.60">
    <property type="entry name" value="FAD/NAD(P)-binding domain"/>
    <property type="match status" value="2"/>
</dbReference>
<reference evidence="4 5" key="1">
    <citation type="submission" date="2020-02" db="EMBL/GenBank/DDBJ databases">
        <title>Pseudoroseicyclus tamarix, sp. nov., isolated from offshore sediment of a Tamarix chinensis forest.</title>
        <authorList>
            <person name="Gai Y."/>
        </authorList>
    </citation>
    <scope>NUCLEOTIDE SEQUENCE [LARGE SCALE GENOMIC DNA]</scope>
    <source>
        <strain evidence="4 5">CLL3-39</strain>
    </source>
</reference>
<accession>A0A6B2K3S5</accession>
<protein>
    <submittedName>
        <fullName evidence="4">FAD-binding oxidoreductase</fullName>
    </submittedName>
</protein>